<dbReference type="SUPFAM" id="SSF53822">
    <property type="entry name" value="Periplasmic binding protein-like I"/>
    <property type="match status" value="1"/>
</dbReference>
<dbReference type="InterPro" id="IPR025997">
    <property type="entry name" value="SBP_2_dom"/>
</dbReference>
<dbReference type="RefSeq" id="WP_388103927.1">
    <property type="nucleotide sequence ID" value="NZ_JBIAHM010000002.1"/>
</dbReference>
<gene>
    <name evidence="6" type="ORF">ACFYNQ_08010</name>
</gene>
<feature type="signal peptide" evidence="4">
    <location>
        <begin position="1"/>
        <end position="23"/>
    </location>
</feature>
<evidence type="ECO:0000256" key="1">
    <source>
        <dbReference type="ARBA" id="ARBA00004196"/>
    </source>
</evidence>
<dbReference type="PANTHER" id="PTHR46847:SF1">
    <property type="entry name" value="D-ALLOSE-BINDING PERIPLASMIC PROTEIN-RELATED"/>
    <property type="match status" value="1"/>
</dbReference>
<comment type="similarity">
    <text evidence="2">Belongs to the bacterial solute-binding protein 2 family.</text>
</comment>
<dbReference type="InterPro" id="IPR028082">
    <property type="entry name" value="Peripla_BP_I"/>
</dbReference>
<dbReference type="PROSITE" id="PS51257">
    <property type="entry name" value="PROKAR_LIPOPROTEIN"/>
    <property type="match status" value="1"/>
</dbReference>
<dbReference type="Pfam" id="PF13407">
    <property type="entry name" value="Peripla_BP_4"/>
    <property type="match status" value="1"/>
</dbReference>
<keyword evidence="7" id="KW-1185">Reference proteome</keyword>
<proteinExistence type="inferred from homology"/>
<evidence type="ECO:0000313" key="7">
    <source>
        <dbReference type="Proteomes" id="UP001601303"/>
    </source>
</evidence>
<dbReference type="Proteomes" id="UP001601303">
    <property type="component" value="Unassembled WGS sequence"/>
</dbReference>
<feature type="domain" description="Periplasmic binding protein" evidence="5">
    <location>
        <begin position="98"/>
        <end position="338"/>
    </location>
</feature>
<dbReference type="Gene3D" id="3.40.50.2300">
    <property type="match status" value="2"/>
</dbReference>
<evidence type="ECO:0000313" key="6">
    <source>
        <dbReference type="EMBL" id="MFE9598516.1"/>
    </source>
</evidence>
<accession>A0ABW6LX93</accession>
<dbReference type="PANTHER" id="PTHR46847">
    <property type="entry name" value="D-ALLOSE-BINDING PERIPLASMIC PROTEIN-RELATED"/>
    <property type="match status" value="1"/>
</dbReference>
<feature type="chain" id="PRO_5046401821" evidence="4">
    <location>
        <begin position="24"/>
        <end position="388"/>
    </location>
</feature>
<evidence type="ECO:0000256" key="4">
    <source>
        <dbReference type="SAM" id="SignalP"/>
    </source>
</evidence>
<reference evidence="6 7" key="1">
    <citation type="submission" date="2024-10" db="EMBL/GenBank/DDBJ databases">
        <title>The Natural Products Discovery Center: Release of the First 8490 Sequenced Strains for Exploring Actinobacteria Biosynthetic Diversity.</title>
        <authorList>
            <person name="Kalkreuter E."/>
            <person name="Kautsar S.A."/>
            <person name="Yang D."/>
            <person name="Bader C.D."/>
            <person name="Teijaro C.N."/>
            <person name="Fluegel L."/>
            <person name="Davis C.M."/>
            <person name="Simpson J.R."/>
            <person name="Lauterbach L."/>
            <person name="Steele A.D."/>
            <person name="Gui C."/>
            <person name="Meng S."/>
            <person name="Li G."/>
            <person name="Viehrig K."/>
            <person name="Ye F."/>
            <person name="Su P."/>
            <person name="Kiefer A.F."/>
            <person name="Nichols A."/>
            <person name="Cepeda A.J."/>
            <person name="Yan W."/>
            <person name="Fan B."/>
            <person name="Jiang Y."/>
            <person name="Adhikari A."/>
            <person name="Zheng C.-J."/>
            <person name="Schuster L."/>
            <person name="Cowan T.M."/>
            <person name="Smanski M.J."/>
            <person name="Chevrette M.G."/>
            <person name="De Carvalho L.P.S."/>
            <person name="Shen B."/>
        </authorList>
    </citation>
    <scope>NUCLEOTIDE SEQUENCE [LARGE SCALE GENOMIC DNA]</scope>
    <source>
        <strain evidence="6 7">NPDC006488</strain>
    </source>
</reference>
<evidence type="ECO:0000256" key="2">
    <source>
        <dbReference type="ARBA" id="ARBA00007639"/>
    </source>
</evidence>
<name>A0ABW6LX93_9ACTN</name>
<sequence length="388" mass="39747">MTLVRKRWPASCAAVLAASAMLAGCGSSSSGSGSGSTTSGKDSSASGLATAEKKVAALQAIAKTYPVPTASVPGVDKFKGRKVFYIPIVQQVPAFVATAGSTKQALSKAGLSQQVCDGKAQPTAIASCVQQAITADAAGIILDAIPYGMAQNALDAAKAKGIPIVIADQNPPAGVENSNQVSYVPGASSQPTAMAWWIIADSKGKANLIIAQNADSPTAIKMVADSLPIYKKYCPGCKVTVKEITASTPALLASKASSNVLSNPSADYYYTEFEDSLQATLQGVQQSGRSSRISVSTAAGSVNGLGLIKTGSVKAVVAADQLYMGFGVTDELLRMMTGSGPIDEAQPMRLFTKENIGSIKVTAAAQASGEWFGDGSFQADFVKLWGIG</sequence>
<dbReference type="EMBL" id="JBIAHM010000002">
    <property type="protein sequence ID" value="MFE9598516.1"/>
    <property type="molecule type" value="Genomic_DNA"/>
</dbReference>
<evidence type="ECO:0000259" key="5">
    <source>
        <dbReference type="Pfam" id="PF13407"/>
    </source>
</evidence>
<keyword evidence="3 4" id="KW-0732">Signal</keyword>
<organism evidence="6 7">
    <name type="scientific">Streptomyces hokutonensis</name>
    <dbReference type="NCBI Taxonomy" id="1306990"/>
    <lineage>
        <taxon>Bacteria</taxon>
        <taxon>Bacillati</taxon>
        <taxon>Actinomycetota</taxon>
        <taxon>Actinomycetes</taxon>
        <taxon>Kitasatosporales</taxon>
        <taxon>Streptomycetaceae</taxon>
        <taxon>Streptomyces</taxon>
    </lineage>
</organism>
<protein>
    <submittedName>
        <fullName evidence="6">Sugar ABC transporter substrate-binding protein</fullName>
    </submittedName>
</protein>
<comment type="subcellular location">
    <subcellularLocation>
        <location evidence="1">Cell envelope</location>
    </subcellularLocation>
</comment>
<evidence type="ECO:0000256" key="3">
    <source>
        <dbReference type="ARBA" id="ARBA00022729"/>
    </source>
</evidence>
<comment type="caution">
    <text evidence="6">The sequence shown here is derived from an EMBL/GenBank/DDBJ whole genome shotgun (WGS) entry which is preliminary data.</text>
</comment>